<proteinExistence type="predicted"/>
<sequence>MKEKRDCPQGMLKYGRNLEKTRVGSLSVTVASMSPNVWTGDLRSCQTRDDMFDIYLNGRRDLLVVPRGFAIPAGLDGSWKRKKRAVRSVSDVIRQDVQQRGYHRRSLISNRSKTSIETSSRA</sequence>
<name>A0A2U3Q933_9BRAD</name>
<evidence type="ECO:0000313" key="2">
    <source>
        <dbReference type="EMBL" id="SPP97900.1"/>
    </source>
</evidence>
<dbReference type="AlphaFoldDB" id="A0A2U3Q933"/>
<organism evidence="2 3">
    <name type="scientific">Bradyrhizobium vignae</name>
    <dbReference type="NCBI Taxonomy" id="1549949"/>
    <lineage>
        <taxon>Bacteria</taxon>
        <taxon>Pseudomonadati</taxon>
        <taxon>Pseudomonadota</taxon>
        <taxon>Alphaproteobacteria</taxon>
        <taxon>Hyphomicrobiales</taxon>
        <taxon>Nitrobacteraceae</taxon>
        <taxon>Bradyrhizobium</taxon>
    </lineage>
</organism>
<accession>A0A2U3Q933</accession>
<reference evidence="2 3" key="1">
    <citation type="submission" date="2018-03" db="EMBL/GenBank/DDBJ databases">
        <authorList>
            <person name="Gully D."/>
        </authorList>
    </citation>
    <scope>NUCLEOTIDE SEQUENCE [LARGE SCALE GENOMIC DNA]</scope>
    <source>
        <strain evidence="2">ORS3257</strain>
    </source>
</reference>
<evidence type="ECO:0000256" key="1">
    <source>
        <dbReference type="SAM" id="MobiDB-lite"/>
    </source>
</evidence>
<gene>
    <name evidence="2" type="ORF">BRAD3257_7058</name>
</gene>
<evidence type="ECO:0000313" key="3">
    <source>
        <dbReference type="Proteomes" id="UP000246085"/>
    </source>
</evidence>
<dbReference type="EMBL" id="LS398110">
    <property type="protein sequence ID" value="SPP97900.1"/>
    <property type="molecule type" value="Genomic_DNA"/>
</dbReference>
<protein>
    <submittedName>
        <fullName evidence="2">Uncharacterized protein</fullName>
    </submittedName>
</protein>
<dbReference type="Proteomes" id="UP000246085">
    <property type="component" value="Chromosome BRAD3257"/>
</dbReference>
<feature type="compositionally biased region" description="Polar residues" evidence="1">
    <location>
        <begin position="107"/>
        <end position="122"/>
    </location>
</feature>
<dbReference type="KEGG" id="bvz:BRAD3257_7058"/>
<feature type="region of interest" description="Disordered" evidence="1">
    <location>
        <begin position="103"/>
        <end position="122"/>
    </location>
</feature>